<name>A0ABS5QBM4_9PROT</name>
<dbReference type="PANTHER" id="PTHR30543">
    <property type="entry name" value="CHROMATE REDUCTASE"/>
    <property type="match status" value="1"/>
</dbReference>
<sequence>MKVLAICGSLRRGSYNRSLLRTTAALAPAGMEVEVVGIEGVPLFDEDLEKQGAPEAVANLRRKGKAADGLLFGCPEYNYGIAGPLKNAFDWLSRPDGEPRTPFVGRPVALLGASMSLIGTARAQLQLRQSLQGTGALTMPSPEVFVIRAQDKFDAEGTLTDQPTRDAVARLMAAFGNWIAKLKG</sequence>
<dbReference type="Pfam" id="PF03358">
    <property type="entry name" value="FMN_red"/>
    <property type="match status" value="1"/>
</dbReference>
<dbReference type="SUPFAM" id="SSF52218">
    <property type="entry name" value="Flavoproteins"/>
    <property type="match status" value="1"/>
</dbReference>
<dbReference type="InterPro" id="IPR050712">
    <property type="entry name" value="NAD(P)H-dep_reductase"/>
</dbReference>
<comment type="caution">
    <text evidence="2">The sequence shown here is derived from an EMBL/GenBank/DDBJ whole genome shotgun (WGS) entry which is preliminary data.</text>
</comment>
<dbReference type="Gene3D" id="3.40.50.360">
    <property type="match status" value="1"/>
</dbReference>
<accession>A0ABS5QBM4</accession>
<proteinExistence type="predicted"/>
<evidence type="ECO:0000313" key="2">
    <source>
        <dbReference type="EMBL" id="MBS7809988.1"/>
    </source>
</evidence>
<organism evidence="2 3">
    <name type="scientific">Roseococcus pinisoli</name>
    <dbReference type="NCBI Taxonomy" id="2835040"/>
    <lineage>
        <taxon>Bacteria</taxon>
        <taxon>Pseudomonadati</taxon>
        <taxon>Pseudomonadota</taxon>
        <taxon>Alphaproteobacteria</taxon>
        <taxon>Acetobacterales</taxon>
        <taxon>Roseomonadaceae</taxon>
        <taxon>Roseococcus</taxon>
    </lineage>
</organism>
<dbReference type="EMBL" id="JAHCDA010000001">
    <property type="protein sequence ID" value="MBS7809988.1"/>
    <property type="molecule type" value="Genomic_DNA"/>
</dbReference>
<feature type="domain" description="NADPH-dependent FMN reductase-like" evidence="1">
    <location>
        <begin position="1"/>
        <end position="148"/>
    </location>
</feature>
<evidence type="ECO:0000313" key="3">
    <source>
        <dbReference type="Proteomes" id="UP000766336"/>
    </source>
</evidence>
<keyword evidence="3" id="KW-1185">Reference proteome</keyword>
<dbReference type="PANTHER" id="PTHR30543:SF21">
    <property type="entry name" value="NAD(P)H-DEPENDENT FMN REDUCTASE LOT6"/>
    <property type="match status" value="1"/>
</dbReference>
<dbReference type="InterPro" id="IPR029039">
    <property type="entry name" value="Flavoprotein-like_sf"/>
</dbReference>
<dbReference type="InterPro" id="IPR005025">
    <property type="entry name" value="FMN_Rdtase-like_dom"/>
</dbReference>
<dbReference type="Proteomes" id="UP000766336">
    <property type="component" value="Unassembled WGS sequence"/>
</dbReference>
<reference evidence="2 3" key="1">
    <citation type="submission" date="2021-05" db="EMBL/GenBank/DDBJ databases">
        <title>Roseococcus sp. XZZS9, whole genome shotgun sequencing project.</title>
        <authorList>
            <person name="Zhao G."/>
            <person name="Shen L."/>
        </authorList>
    </citation>
    <scope>NUCLEOTIDE SEQUENCE [LARGE SCALE GENOMIC DNA]</scope>
    <source>
        <strain evidence="2 3">XZZS9</strain>
    </source>
</reference>
<evidence type="ECO:0000259" key="1">
    <source>
        <dbReference type="Pfam" id="PF03358"/>
    </source>
</evidence>
<gene>
    <name evidence="2" type="ORF">KHU32_03500</name>
</gene>
<protein>
    <submittedName>
        <fullName evidence="2">NAD(P)H-dependent oxidoreductase</fullName>
    </submittedName>
</protein>
<dbReference type="RefSeq" id="WP_213668639.1">
    <property type="nucleotide sequence ID" value="NZ_JAHCDA010000001.1"/>
</dbReference>